<proteinExistence type="inferred from homology"/>
<evidence type="ECO:0000256" key="4">
    <source>
        <dbReference type="ARBA" id="ARBA00005975"/>
    </source>
</evidence>
<dbReference type="Proteomes" id="UP000192223">
    <property type="component" value="Unplaced"/>
</dbReference>
<dbReference type="GO" id="GO:0008270">
    <property type="term" value="F:zinc ion binding"/>
    <property type="evidence" value="ECO:0007669"/>
    <property type="project" value="TreeGrafter"/>
</dbReference>
<dbReference type="GO" id="GO:0031902">
    <property type="term" value="C:late endosome membrane"/>
    <property type="evidence" value="ECO:0007669"/>
    <property type="project" value="UniProtKB-SubCell"/>
</dbReference>
<reference evidence="10" key="1">
    <citation type="submission" date="2025-08" db="UniProtKB">
        <authorList>
            <consortium name="RefSeq"/>
        </authorList>
    </citation>
    <scope>IDENTIFICATION</scope>
    <source>
        <tissue evidence="10">Entire body</tissue>
    </source>
</reference>
<dbReference type="KEGG" id="apln:112905075"/>
<evidence type="ECO:0000256" key="5">
    <source>
        <dbReference type="ARBA" id="ARBA00022723"/>
    </source>
</evidence>
<dbReference type="PANTHER" id="PTHR23292:SF6">
    <property type="entry name" value="FI16602P1-RELATED"/>
    <property type="match status" value="1"/>
</dbReference>
<keyword evidence="7" id="KW-0472">Membrane</keyword>
<dbReference type="PANTHER" id="PTHR23292">
    <property type="entry name" value="LIPOPOLYSACCHARIDE-INDUCED TUMOR NECROSIS FACTOR-ALPHA FACTOR"/>
    <property type="match status" value="1"/>
</dbReference>
<comment type="similarity">
    <text evidence="4">Belongs to the CDIP1/LITAF family.</text>
</comment>
<evidence type="ECO:0000256" key="1">
    <source>
        <dbReference type="ARBA" id="ARBA00004414"/>
    </source>
</evidence>
<dbReference type="SMART" id="SM00714">
    <property type="entry name" value="LITAF"/>
    <property type="match status" value="1"/>
</dbReference>
<dbReference type="RefSeq" id="XP_025832520.1">
    <property type="nucleotide sequence ID" value="XM_025976735.1"/>
</dbReference>
<evidence type="ECO:0000256" key="6">
    <source>
        <dbReference type="ARBA" id="ARBA00022833"/>
    </source>
</evidence>
<dbReference type="Pfam" id="PF10601">
    <property type="entry name" value="zf-LITAF-like"/>
    <property type="match status" value="1"/>
</dbReference>
<dbReference type="InterPro" id="IPR006629">
    <property type="entry name" value="LITAF"/>
</dbReference>
<evidence type="ECO:0000256" key="7">
    <source>
        <dbReference type="ARBA" id="ARBA00023136"/>
    </source>
</evidence>
<accession>A0A7F5R995</accession>
<keyword evidence="9" id="KW-1185">Reference proteome</keyword>
<evidence type="ECO:0000313" key="10">
    <source>
        <dbReference type="RefSeq" id="XP_025832520.1"/>
    </source>
</evidence>
<dbReference type="InterPro" id="IPR037519">
    <property type="entry name" value="LITAF_fam"/>
</dbReference>
<sequence>MSKNGAPPSYNYGPPPAAPPSYAQAVGGVPPTSPYIPHHSLVQSGPEILTTVVPLGPNATHMICPHCHAEIDTTTKTQPGLIAYISGLIICLTGCPFGCCLIPCCIDKCMDVHHSCPNCDTYLGRYKR</sequence>
<gene>
    <name evidence="10" type="primary">LOC112905075</name>
</gene>
<dbReference type="InParanoid" id="A0A7F5R995"/>
<dbReference type="OrthoDB" id="4713066at2759"/>
<dbReference type="FunCoup" id="A0A7F5R995">
    <property type="interactions" value="15"/>
</dbReference>
<dbReference type="AlphaFoldDB" id="A0A7F5R995"/>
<dbReference type="GO" id="GO:0005765">
    <property type="term" value="C:lysosomal membrane"/>
    <property type="evidence" value="ECO:0007669"/>
    <property type="project" value="UniProtKB-SubCell"/>
</dbReference>
<dbReference type="PROSITE" id="PS51837">
    <property type="entry name" value="LITAF"/>
    <property type="match status" value="1"/>
</dbReference>
<evidence type="ECO:0000256" key="3">
    <source>
        <dbReference type="ARBA" id="ARBA00004630"/>
    </source>
</evidence>
<name>A0A7F5R995_AGRPL</name>
<keyword evidence="6" id="KW-0862">Zinc</keyword>
<dbReference type="GeneID" id="112905075"/>
<organism evidence="9 10">
    <name type="scientific">Agrilus planipennis</name>
    <name type="common">Emerald ash borer</name>
    <name type="synonym">Agrilus marcopoli</name>
    <dbReference type="NCBI Taxonomy" id="224129"/>
    <lineage>
        <taxon>Eukaryota</taxon>
        <taxon>Metazoa</taxon>
        <taxon>Ecdysozoa</taxon>
        <taxon>Arthropoda</taxon>
        <taxon>Hexapoda</taxon>
        <taxon>Insecta</taxon>
        <taxon>Pterygota</taxon>
        <taxon>Neoptera</taxon>
        <taxon>Endopterygota</taxon>
        <taxon>Coleoptera</taxon>
        <taxon>Polyphaga</taxon>
        <taxon>Elateriformia</taxon>
        <taxon>Buprestoidea</taxon>
        <taxon>Buprestidae</taxon>
        <taxon>Agrilinae</taxon>
        <taxon>Agrilus</taxon>
    </lineage>
</organism>
<keyword evidence="5" id="KW-0479">Metal-binding</keyword>
<evidence type="ECO:0000259" key="8">
    <source>
        <dbReference type="PROSITE" id="PS51837"/>
    </source>
</evidence>
<evidence type="ECO:0000313" key="9">
    <source>
        <dbReference type="Proteomes" id="UP000192223"/>
    </source>
</evidence>
<comment type="subcellular location">
    <subcellularLocation>
        <location evidence="2">Endosome membrane</location>
        <topology evidence="2">Peripheral membrane protein</topology>
    </subcellularLocation>
    <subcellularLocation>
        <location evidence="1">Late endosome membrane</location>
    </subcellularLocation>
    <subcellularLocation>
        <location evidence="3">Lysosome membrane</location>
        <topology evidence="3">Peripheral membrane protein</topology>
        <orientation evidence="3">Cytoplasmic side</orientation>
    </subcellularLocation>
</comment>
<evidence type="ECO:0000256" key="2">
    <source>
        <dbReference type="ARBA" id="ARBA00004481"/>
    </source>
</evidence>
<protein>
    <submittedName>
        <fullName evidence="10">Lipopolysaccharide-induced tumor necrosis factor-alpha factor homolog isoform X1</fullName>
    </submittedName>
</protein>
<feature type="domain" description="LITAF" evidence="8">
    <location>
        <begin position="44"/>
        <end position="128"/>
    </location>
</feature>